<organism evidence="1 2">
    <name type="scientific">Bradyrhizobium jicamae</name>
    <dbReference type="NCBI Taxonomy" id="280332"/>
    <lineage>
        <taxon>Bacteria</taxon>
        <taxon>Pseudomonadati</taxon>
        <taxon>Pseudomonadota</taxon>
        <taxon>Alphaproteobacteria</taxon>
        <taxon>Hyphomicrobiales</taxon>
        <taxon>Nitrobacteraceae</taxon>
        <taxon>Bradyrhizobium</taxon>
    </lineage>
</organism>
<dbReference type="EMBL" id="JAFCJH010000111">
    <property type="protein sequence ID" value="MBR0801803.1"/>
    <property type="molecule type" value="Genomic_DNA"/>
</dbReference>
<keyword evidence="2" id="KW-1185">Reference proteome</keyword>
<evidence type="ECO:0000313" key="1">
    <source>
        <dbReference type="EMBL" id="MBR0801803.1"/>
    </source>
</evidence>
<protein>
    <submittedName>
        <fullName evidence="1">Uncharacterized protein</fullName>
    </submittedName>
</protein>
<accession>A0ABS5FYF5</accession>
<evidence type="ECO:0000313" key="2">
    <source>
        <dbReference type="Proteomes" id="UP001315278"/>
    </source>
</evidence>
<reference evidence="2" key="1">
    <citation type="journal article" date="2021" name="ISME J.">
        <title>Evolutionary origin and ecological implication of a unique nif island in free-living Bradyrhizobium lineages.</title>
        <authorList>
            <person name="Tao J."/>
        </authorList>
    </citation>
    <scope>NUCLEOTIDE SEQUENCE [LARGE SCALE GENOMIC DNA]</scope>
    <source>
        <strain evidence="2">SZCCT0434</strain>
    </source>
</reference>
<comment type="caution">
    <text evidence="1">The sequence shown here is derived from an EMBL/GenBank/DDBJ whole genome shotgun (WGS) entry which is preliminary data.</text>
</comment>
<sequence>MENFDQHTLFRMDLALEEACRRLSRYGGDHESRKYVAKQLIGTAGAGKIGFEDLRAAAEVALRDLIIRRSA</sequence>
<dbReference type="RefSeq" id="WP_212396430.1">
    <property type="nucleotide sequence ID" value="NZ_JAFCJH010000111.1"/>
</dbReference>
<name>A0ABS5FYF5_9BRAD</name>
<proteinExistence type="predicted"/>
<dbReference type="Proteomes" id="UP001315278">
    <property type="component" value="Unassembled WGS sequence"/>
</dbReference>
<gene>
    <name evidence="1" type="ORF">JQ615_41450</name>
</gene>